<evidence type="ECO:0000313" key="2">
    <source>
        <dbReference type="Proteomes" id="UP000027138"/>
    </source>
</evidence>
<gene>
    <name evidence="1" type="ORF">JCGZ_14916</name>
</gene>
<name>A0A067LNF9_JATCU</name>
<evidence type="ECO:0000313" key="1">
    <source>
        <dbReference type="EMBL" id="KDP46009.1"/>
    </source>
</evidence>
<dbReference type="EMBL" id="KK914223">
    <property type="protein sequence ID" value="KDP46009.1"/>
    <property type="molecule type" value="Genomic_DNA"/>
</dbReference>
<proteinExistence type="predicted"/>
<organism evidence="1 2">
    <name type="scientific">Jatropha curcas</name>
    <name type="common">Barbados nut</name>
    <dbReference type="NCBI Taxonomy" id="180498"/>
    <lineage>
        <taxon>Eukaryota</taxon>
        <taxon>Viridiplantae</taxon>
        <taxon>Streptophyta</taxon>
        <taxon>Embryophyta</taxon>
        <taxon>Tracheophyta</taxon>
        <taxon>Spermatophyta</taxon>
        <taxon>Magnoliopsida</taxon>
        <taxon>eudicotyledons</taxon>
        <taxon>Gunneridae</taxon>
        <taxon>Pentapetalae</taxon>
        <taxon>rosids</taxon>
        <taxon>fabids</taxon>
        <taxon>Malpighiales</taxon>
        <taxon>Euphorbiaceae</taxon>
        <taxon>Crotonoideae</taxon>
        <taxon>Jatropheae</taxon>
        <taxon>Jatropha</taxon>
    </lineage>
</organism>
<keyword evidence="2" id="KW-1185">Reference proteome</keyword>
<protein>
    <submittedName>
        <fullName evidence="1">Uncharacterized protein</fullName>
    </submittedName>
</protein>
<reference evidence="1 2" key="1">
    <citation type="journal article" date="2014" name="PLoS ONE">
        <title>Global Analysis of Gene Expression Profiles in Physic Nut (Jatropha curcas L.) Seedlings Exposed to Salt Stress.</title>
        <authorList>
            <person name="Zhang L."/>
            <person name="Zhang C."/>
            <person name="Wu P."/>
            <person name="Chen Y."/>
            <person name="Li M."/>
            <person name="Jiang H."/>
            <person name="Wu G."/>
        </authorList>
    </citation>
    <scope>NUCLEOTIDE SEQUENCE [LARGE SCALE GENOMIC DNA]</scope>
    <source>
        <strain evidence="2">cv. GZQX0401</strain>
        <tissue evidence="1">Young leaves</tissue>
    </source>
</reference>
<accession>A0A067LNF9</accession>
<sequence>MFANKSKISSLKNWKSKFFIVKHSGGFRIPNQWTTDPLRRQLASPTLYDEVCVVMIKARGLRSVDLKQVITEGYLTSSPNSTIIPNPGMAPKKAKSSKIMNVAEAMRKQACG</sequence>
<dbReference type="Proteomes" id="UP000027138">
    <property type="component" value="Unassembled WGS sequence"/>
</dbReference>
<dbReference type="AlphaFoldDB" id="A0A067LNF9"/>